<feature type="domain" description="HTH cro/C1-type" evidence="1">
    <location>
        <begin position="20"/>
        <end position="67"/>
    </location>
</feature>
<dbReference type="GO" id="GO:0003677">
    <property type="term" value="F:DNA binding"/>
    <property type="evidence" value="ECO:0007669"/>
    <property type="project" value="UniProtKB-KW"/>
</dbReference>
<keyword evidence="2" id="KW-0238">DNA-binding</keyword>
<dbReference type="GeneID" id="61114487"/>
<dbReference type="Pfam" id="PF01381">
    <property type="entry name" value="HTH_3"/>
    <property type="match status" value="1"/>
</dbReference>
<dbReference type="SMART" id="SM00530">
    <property type="entry name" value="HTH_XRE"/>
    <property type="match status" value="1"/>
</dbReference>
<evidence type="ECO:0000259" key="1">
    <source>
        <dbReference type="PROSITE" id="PS50943"/>
    </source>
</evidence>
<comment type="caution">
    <text evidence="2">The sequence shown here is derived from an EMBL/GenBank/DDBJ whole genome shotgun (WGS) entry which is preliminary data.</text>
</comment>
<evidence type="ECO:0000313" key="3">
    <source>
        <dbReference type="Proteomes" id="UP000001338"/>
    </source>
</evidence>
<dbReference type="CDD" id="cd00093">
    <property type="entry name" value="HTH_XRE"/>
    <property type="match status" value="1"/>
</dbReference>
<dbReference type="EMBL" id="AFLV02000037">
    <property type="protein sequence ID" value="EKR64794.1"/>
    <property type="molecule type" value="Genomic_DNA"/>
</dbReference>
<dbReference type="RefSeq" id="WP_004499441.1">
    <property type="nucleotide sequence ID" value="NZ_AFLV02000037.1"/>
</dbReference>
<dbReference type="PROSITE" id="PS50943">
    <property type="entry name" value="HTH_CROC1"/>
    <property type="match status" value="1"/>
</dbReference>
<gene>
    <name evidence="2" type="ORF">LEP1GSC036_2313</name>
</gene>
<sequence length="133" mass="15603">MKAQTPGQRIKFIRTEGLGRKLNQEEFSTSIFLSQSQLSKLENDETEVSEQTAFVIEVVHGYKMDWILKGKGPKHPLEDEMKEDLVNKFEVLDRFFRKMEYYPKSKKSFDSYFKLSDKNREAVDLIINCLLGE</sequence>
<dbReference type="SUPFAM" id="SSF47413">
    <property type="entry name" value="lambda repressor-like DNA-binding domains"/>
    <property type="match status" value="1"/>
</dbReference>
<evidence type="ECO:0000313" key="2">
    <source>
        <dbReference type="EMBL" id="EKR64794.1"/>
    </source>
</evidence>
<proteinExistence type="predicted"/>
<dbReference type="InterPro" id="IPR010982">
    <property type="entry name" value="Lambda_DNA-bd_dom_sf"/>
</dbReference>
<reference evidence="2 3" key="1">
    <citation type="submission" date="2012-10" db="EMBL/GenBank/DDBJ databases">
        <authorList>
            <person name="Harkins D.M."/>
            <person name="Durkin A.S."/>
            <person name="Brinkac L.M."/>
            <person name="Haft D.H."/>
            <person name="Selengut J.D."/>
            <person name="Sanka R."/>
            <person name="DePew J."/>
            <person name="Purushe J."/>
            <person name="Whelen A.C."/>
            <person name="Vinetz J.M."/>
            <person name="Sutton G.G."/>
            <person name="Nierman W.C."/>
            <person name="Fouts D.E."/>
        </authorList>
    </citation>
    <scope>NUCLEOTIDE SEQUENCE [LARGE SCALE GENOMIC DNA]</scope>
    <source>
        <strain evidence="2 3">2006001853</strain>
    </source>
</reference>
<dbReference type="AlphaFoldDB" id="A0A828Z481"/>
<accession>A0A828Z481</accession>
<name>A0A828Z481_9LEPT</name>
<dbReference type="Gene3D" id="1.10.260.40">
    <property type="entry name" value="lambda repressor-like DNA-binding domains"/>
    <property type="match status" value="1"/>
</dbReference>
<dbReference type="Proteomes" id="UP000001338">
    <property type="component" value="Unassembled WGS sequence"/>
</dbReference>
<protein>
    <submittedName>
        <fullName evidence="2">DNA-binding helix-turn-helix protein</fullName>
    </submittedName>
</protein>
<dbReference type="InterPro" id="IPR001387">
    <property type="entry name" value="Cro/C1-type_HTH"/>
</dbReference>
<organism evidence="2 3">
    <name type="scientific">Leptospira weilii str. 2006001853</name>
    <dbReference type="NCBI Taxonomy" id="1001589"/>
    <lineage>
        <taxon>Bacteria</taxon>
        <taxon>Pseudomonadati</taxon>
        <taxon>Spirochaetota</taxon>
        <taxon>Spirochaetia</taxon>
        <taxon>Leptospirales</taxon>
        <taxon>Leptospiraceae</taxon>
        <taxon>Leptospira</taxon>
    </lineage>
</organism>